<evidence type="ECO:0000256" key="4">
    <source>
        <dbReference type="ARBA" id="ARBA00022692"/>
    </source>
</evidence>
<dbReference type="Proteomes" id="UP000887561">
    <property type="component" value="Unplaced"/>
</dbReference>
<dbReference type="GO" id="GO:0015175">
    <property type="term" value="F:neutral L-amino acid transmembrane transporter activity"/>
    <property type="evidence" value="ECO:0007669"/>
    <property type="project" value="TreeGrafter"/>
</dbReference>
<dbReference type="PANTHER" id="PTHR11958:SF63">
    <property type="entry name" value="AMINO ACID TRANSPORTER"/>
    <property type="match status" value="1"/>
</dbReference>
<dbReference type="WBParaSite" id="scaffold916_cov197.g2076">
    <property type="protein sequence ID" value="scaffold916_cov197.g2076"/>
    <property type="gene ID" value="scaffold916_cov197.g2076"/>
</dbReference>
<protein>
    <recommendedName>
        <fullName evidence="7">Amino acid transporter</fullName>
    </recommendedName>
</protein>
<evidence type="ECO:0000256" key="3">
    <source>
        <dbReference type="ARBA" id="ARBA00022448"/>
    </source>
</evidence>
<dbReference type="PANTHER" id="PTHR11958">
    <property type="entry name" value="SODIUM/DICARBOXYLATE SYMPORTER-RELATED"/>
    <property type="match status" value="1"/>
</dbReference>
<dbReference type="GO" id="GO:0005313">
    <property type="term" value="F:L-glutamate transmembrane transporter activity"/>
    <property type="evidence" value="ECO:0007669"/>
    <property type="project" value="TreeGrafter"/>
</dbReference>
<dbReference type="InterPro" id="IPR036458">
    <property type="entry name" value="Na:dicarbo_symporter_sf"/>
</dbReference>
<keyword evidence="3 7" id="KW-0813">Transport</keyword>
<feature type="transmembrane region" description="Helical" evidence="7">
    <location>
        <begin position="265"/>
        <end position="291"/>
    </location>
</feature>
<feature type="transmembrane region" description="Helical" evidence="7">
    <location>
        <begin position="29"/>
        <end position="51"/>
    </location>
</feature>
<reference evidence="9" key="1">
    <citation type="submission" date="2022-11" db="UniProtKB">
        <authorList>
            <consortium name="WormBaseParasite"/>
        </authorList>
    </citation>
    <scope>IDENTIFICATION</scope>
</reference>
<comment type="similarity">
    <text evidence="2 7">Belongs to the dicarboxylate/amino acid:cation symporter (DAACS) (TC 2.A.23) family.</text>
</comment>
<dbReference type="GO" id="GO:0015501">
    <property type="term" value="F:glutamate:sodium symporter activity"/>
    <property type="evidence" value="ECO:0007669"/>
    <property type="project" value="TreeGrafter"/>
</dbReference>
<evidence type="ECO:0000256" key="7">
    <source>
        <dbReference type="RuleBase" id="RU361216"/>
    </source>
</evidence>
<proteinExistence type="inferred from homology"/>
<evidence type="ECO:0000313" key="9">
    <source>
        <dbReference type="WBParaSite" id="scaffold916_cov197.g2076"/>
    </source>
</evidence>
<accession>A0A915N7I7</accession>
<dbReference type="GO" id="GO:0005886">
    <property type="term" value="C:plasma membrane"/>
    <property type="evidence" value="ECO:0007669"/>
    <property type="project" value="TreeGrafter"/>
</dbReference>
<name>A0A915N7I7_MELJA</name>
<dbReference type="Pfam" id="PF00375">
    <property type="entry name" value="SDF"/>
    <property type="match status" value="2"/>
</dbReference>
<evidence type="ECO:0000313" key="8">
    <source>
        <dbReference type="Proteomes" id="UP000887561"/>
    </source>
</evidence>
<evidence type="ECO:0000256" key="1">
    <source>
        <dbReference type="ARBA" id="ARBA00004141"/>
    </source>
</evidence>
<dbReference type="Gene3D" id="1.10.3860.10">
    <property type="entry name" value="Sodium:dicarboxylate symporter"/>
    <property type="match status" value="2"/>
</dbReference>
<evidence type="ECO:0000256" key="5">
    <source>
        <dbReference type="ARBA" id="ARBA00022989"/>
    </source>
</evidence>
<dbReference type="InterPro" id="IPR050746">
    <property type="entry name" value="DAACS"/>
</dbReference>
<evidence type="ECO:0000256" key="6">
    <source>
        <dbReference type="ARBA" id="ARBA00023136"/>
    </source>
</evidence>
<organism evidence="8 9">
    <name type="scientific">Meloidogyne javanica</name>
    <name type="common">Root-knot nematode worm</name>
    <dbReference type="NCBI Taxonomy" id="6303"/>
    <lineage>
        <taxon>Eukaryota</taxon>
        <taxon>Metazoa</taxon>
        <taxon>Ecdysozoa</taxon>
        <taxon>Nematoda</taxon>
        <taxon>Chromadorea</taxon>
        <taxon>Rhabditida</taxon>
        <taxon>Tylenchina</taxon>
        <taxon>Tylenchomorpha</taxon>
        <taxon>Tylenchoidea</taxon>
        <taxon>Meloidogynidae</taxon>
        <taxon>Meloidogyninae</taxon>
        <taxon>Meloidogyne</taxon>
        <taxon>Meloidogyne incognita group</taxon>
    </lineage>
</organism>
<sequence length="365" mass="38889">MILPLIAASLVSGLSQLEAKQSGWIGLFALIYYSVTMILAVVTGICLVLLIHPGDPSIKREYGSKLDNTTADISALDKLTDPLADLFISLDKVIIALVSIVMWYSPIGISSLIAAKILEITDLAKTAKMLGLYMLTVITGLLIHLFITLPTLLFIGTRRNPYKFMQGLTQAGLTALGTSSSAASLPVTFKCLEEIIGVSPRYTKFVLPVGAMVNMDGTALYEAVASVFIAQMNGLEMDAGTVVTIALTATLASVGAATIPSAGLVTMLIVLTAVGLPASDVTLIIAVDWLLDRFRTSVNVIGDGIGCGFVEAMVEKRFRNSKVITPTDCWAIGGGENKNNNKEDKLNNVFTKVELWPSTRENGGN</sequence>
<feature type="transmembrane region" description="Helical" evidence="7">
    <location>
        <begin position="130"/>
        <end position="155"/>
    </location>
</feature>
<feature type="transmembrane region" description="Helical" evidence="7">
    <location>
        <begin position="93"/>
        <end position="118"/>
    </location>
</feature>
<keyword evidence="7" id="KW-0769">Symport</keyword>
<keyword evidence="4 7" id="KW-0812">Transmembrane</keyword>
<evidence type="ECO:0000256" key="2">
    <source>
        <dbReference type="ARBA" id="ARBA00006148"/>
    </source>
</evidence>
<dbReference type="SUPFAM" id="SSF118215">
    <property type="entry name" value="Proton glutamate symport protein"/>
    <property type="match status" value="1"/>
</dbReference>
<feature type="transmembrane region" description="Helical" evidence="7">
    <location>
        <begin position="239"/>
        <end position="259"/>
    </location>
</feature>
<keyword evidence="5 7" id="KW-1133">Transmembrane helix</keyword>
<keyword evidence="6 7" id="KW-0472">Membrane</keyword>
<dbReference type="InterPro" id="IPR001991">
    <property type="entry name" value="Na-dicarboxylate_symporter"/>
</dbReference>
<dbReference type="AlphaFoldDB" id="A0A915N7I7"/>
<dbReference type="PRINTS" id="PR00173">
    <property type="entry name" value="EDTRNSPORT"/>
</dbReference>
<comment type="subcellular location">
    <subcellularLocation>
        <location evidence="1 7">Membrane</location>
        <topology evidence="1 7">Multi-pass membrane protein</topology>
    </subcellularLocation>
</comment>
<keyword evidence="8" id="KW-1185">Reference proteome</keyword>